<evidence type="ECO:0000313" key="1">
    <source>
        <dbReference type="EMBL" id="GAA4398929.1"/>
    </source>
</evidence>
<protein>
    <submittedName>
        <fullName evidence="1">Uncharacterized protein</fullName>
    </submittedName>
</protein>
<organism evidence="1 2">
    <name type="scientific">Fodinibacter luteus</name>
    <dbReference type="NCBI Taxonomy" id="552064"/>
    <lineage>
        <taxon>Bacteria</taxon>
        <taxon>Bacillati</taxon>
        <taxon>Actinomycetota</taxon>
        <taxon>Actinomycetes</taxon>
        <taxon>Micrococcales</taxon>
        <taxon>Intrasporangiaceae</taxon>
        <taxon>Fodinibacter (ex Wang et al. 2009)</taxon>
    </lineage>
</organism>
<comment type="caution">
    <text evidence="1">The sequence shown here is derived from an EMBL/GenBank/DDBJ whole genome shotgun (WGS) entry which is preliminary data.</text>
</comment>
<name>A0ABP8K0J9_9MICO</name>
<accession>A0ABP8K0J9</accession>
<dbReference type="Proteomes" id="UP001500945">
    <property type="component" value="Unassembled WGS sequence"/>
</dbReference>
<reference evidence="2" key="1">
    <citation type="journal article" date="2019" name="Int. J. Syst. Evol. Microbiol.">
        <title>The Global Catalogue of Microorganisms (GCM) 10K type strain sequencing project: providing services to taxonomists for standard genome sequencing and annotation.</title>
        <authorList>
            <consortium name="The Broad Institute Genomics Platform"/>
            <consortium name="The Broad Institute Genome Sequencing Center for Infectious Disease"/>
            <person name="Wu L."/>
            <person name="Ma J."/>
        </authorList>
    </citation>
    <scope>NUCLEOTIDE SEQUENCE [LARGE SCALE GENOMIC DNA]</scope>
    <source>
        <strain evidence="2">JCM 17809</strain>
    </source>
</reference>
<keyword evidence="2" id="KW-1185">Reference proteome</keyword>
<evidence type="ECO:0000313" key="2">
    <source>
        <dbReference type="Proteomes" id="UP001500945"/>
    </source>
</evidence>
<gene>
    <name evidence="1" type="ORF">GCM10023168_05510</name>
</gene>
<proteinExistence type="predicted"/>
<sequence>MRRVLCLVGFHQWEHHVNREKSGPGGGYDLCSHCGREKKSYEGGNPSFKGPLVG</sequence>
<dbReference type="EMBL" id="BAABGM010000003">
    <property type="protein sequence ID" value="GAA4398929.1"/>
    <property type="molecule type" value="Genomic_DNA"/>
</dbReference>